<reference evidence="2 3" key="1">
    <citation type="submission" date="2016-01" db="EMBL/GenBank/DDBJ databases">
        <authorList>
            <person name="McClelland M."/>
            <person name="Jain A."/>
            <person name="Saraogi P."/>
            <person name="Mendelson R."/>
            <person name="Westerman R."/>
            <person name="SanMiguel P."/>
            <person name="Csonka L."/>
        </authorList>
    </citation>
    <scope>NUCLEOTIDE SEQUENCE [LARGE SCALE GENOMIC DNA]</scope>
    <source>
        <strain evidence="2 3">R-53146</strain>
    </source>
</reference>
<dbReference type="STRING" id="1586267.GCA_001418685_01414"/>
<proteinExistence type="predicted"/>
<evidence type="ECO:0000256" key="1">
    <source>
        <dbReference type="SAM" id="SignalP"/>
    </source>
</evidence>
<keyword evidence="1" id="KW-0732">Signal</keyword>
<sequence>MKIFNSQVKLSVLSLLSTFFLLSCENDTTDIGANLIPDKLEGKSTFVDLVAYNIYNNDTIRADYNSLNNGLVGIYEDNIFGKSKASFSIQVRLSTSDKIKGNIQQVDSVVLSLNPPFNPSSYRERKIILNPGSTSGIDTIKYVKKYTLASYLGKAGNSMEVNVNRIKNTFLESTSSKFYSNKIIEVGDKLGSALLADSLTSISVKTSDGKIISEPTVAGYRIKLDPEYFYQHFFSKKGSSDISDNSRFIQYFKGIKIYPVDENSKFMFNFPVSKMTLIAYYKYKDNSSDKYTATTYSFTMNSAYNSMVGEYNFYNRNTASSQFKQQMNNPDKQSGESILFLQGMGGPSIHLKLDDSQLEAIKDSVQNHNWAITGAKLKFYLTENVSSKPGYIYGYNYSQKKFLPDLTFYSGLAGYFFNPKYDFDTNPQYYTLNITKQIKDIVEKNKPNDEILVEMGNFITRSTNSNEYLGYYKTTRAYEPFRLTFYGNKNTGNKKLRLEILYTKN</sequence>
<name>A0A0X3AQN0_9FLAO</name>
<organism evidence="2 3">
    <name type="scientific">Apibacter mensalis</name>
    <dbReference type="NCBI Taxonomy" id="1586267"/>
    <lineage>
        <taxon>Bacteria</taxon>
        <taxon>Pseudomonadati</taxon>
        <taxon>Bacteroidota</taxon>
        <taxon>Flavobacteriia</taxon>
        <taxon>Flavobacteriales</taxon>
        <taxon>Weeksellaceae</taxon>
        <taxon>Apibacter</taxon>
    </lineage>
</organism>
<dbReference type="PROSITE" id="PS51257">
    <property type="entry name" value="PROKAR_LIPOPROTEIN"/>
    <property type="match status" value="1"/>
</dbReference>
<evidence type="ECO:0000313" key="3">
    <source>
        <dbReference type="Proteomes" id="UP000182761"/>
    </source>
</evidence>
<dbReference type="RefSeq" id="WP_055425742.1">
    <property type="nucleotide sequence ID" value="NZ_FCOR01000008.1"/>
</dbReference>
<evidence type="ECO:0000313" key="2">
    <source>
        <dbReference type="EMBL" id="CVK16553.1"/>
    </source>
</evidence>
<protein>
    <recommendedName>
        <fullName evidence="4">DUF4270 domain-containing protein</fullName>
    </recommendedName>
</protein>
<dbReference type="AlphaFoldDB" id="A0A0X3AQN0"/>
<accession>A0A0X3AQN0</accession>
<dbReference type="InterPro" id="IPR025366">
    <property type="entry name" value="DUF4270"/>
</dbReference>
<evidence type="ECO:0008006" key="4">
    <source>
        <dbReference type="Google" id="ProtNLM"/>
    </source>
</evidence>
<keyword evidence="3" id="KW-1185">Reference proteome</keyword>
<feature type="chain" id="PRO_5007049795" description="DUF4270 domain-containing protein" evidence="1">
    <location>
        <begin position="26"/>
        <end position="505"/>
    </location>
</feature>
<feature type="signal peptide" evidence="1">
    <location>
        <begin position="1"/>
        <end position="25"/>
    </location>
</feature>
<dbReference type="EMBL" id="FCOR01000008">
    <property type="protein sequence ID" value="CVK16553.1"/>
    <property type="molecule type" value="Genomic_DNA"/>
</dbReference>
<dbReference type="OrthoDB" id="1466062at2"/>
<dbReference type="Pfam" id="PF14092">
    <property type="entry name" value="DUF4270"/>
    <property type="match status" value="1"/>
</dbReference>
<dbReference type="Proteomes" id="UP000182761">
    <property type="component" value="Unassembled WGS sequence"/>
</dbReference>
<gene>
    <name evidence="2" type="ORF">Ga0061079_10854</name>
</gene>